<reference evidence="1" key="2">
    <citation type="journal article" date="2023" name="BMC Genomics">
        <title>Pest status, molecular evolution, and epigenetic factors derived from the genome assembly of Frankliniella fusca, a thysanopteran phytovirus vector.</title>
        <authorList>
            <person name="Catto M.A."/>
            <person name="Labadie P.E."/>
            <person name="Jacobson A.L."/>
            <person name="Kennedy G.G."/>
            <person name="Srinivasan R."/>
            <person name="Hunt B.G."/>
        </authorList>
    </citation>
    <scope>NUCLEOTIDE SEQUENCE</scope>
    <source>
        <strain evidence="1">PL_HMW_Pooled</strain>
    </source>
</reference>
<organism evidence="1 2">
    <name type="scientific">Frankliniella fusca</name>
    <dbReference type="NCBI Taxonomy" id="407009"/>
    <lineage>
        <taxon>Eukaryota</taxon>
        <taxon>Metazoa</taxon>
        <taxon>Ecdysozoa</taxon>
        <taxon>Arthropoda</taxon>
        <taxon>Hexapoda</taxon>
        <taxon>Insecta</taxon>
        <taxon>Pterygota</taxon>
        <taxon>Neoptera</taxon>
        <taxon>Paraneoptera</taxon>
        <taxon>Thysanoptera</taxon>
        <taxon>Terebrantia</taxon>
        <taxon>Thripoidea</taxon>
        <taxon>Thripidae</taxon>
        <taxon>Frankliniella</taxon>
    </lineage>
</organism>
<gene>
    <name evidence="1" type="ORF">KUF71_016863</name>
</gene>
<dbReference type="Proteomes" id="UP001219518">
    <property type="component" value="Unassembled WGS sequence"/>
</dbReference>
<comment type="caution">
    <text evidence="1">The sequence shown here is derived from an EMBL/GenBank/DDBJ whole genome shotgun (WGS) entry which is preliminary data.</text>
</comment>
<proteinExistence type="predicted"/>
<reference evidence="1" key="1">
    <citation type="submission" date="2021-07" db="EMBL/GenBank/DDBJ databases">
        <authorList>
            <person name="Catto M.A."/>
            <person name="Jacobson A."/>
            <person name="Kennedy G."/>
            <person name="Labadie P."/>
            <person name="Hunt B.G."/>
            <person name="Srinivasan R."/>
        </authorList>
    </citation>
    <scope>NUCLEOTIDE SEQUENCE</scope>
    <source>
        <strain evidence="1">PL_HMW_Pooled</strain>
        <tissue evidence="1">Head</tissue>
    </source>
</reference>
<dbReference type="AlphaFoldDB" id="A0AAE1LRY3"/>
<dbReference type="PANTHER" id="PTHR46113:SF1">
    <property type="entry name" value="PEPTIDASE M17 LEUCYL AMINOPEPTIDASE N-TERMINAL DOMAIN-CONTAINING PROTEIN"/>
    <property type="match status" value="1"/>
</dbReference>
<dbReference type="EMBL" id="JAHWGI010001343">
    <property type="protein sequence ID" value="KAK3928639.1"/>
    <property type="molecule type" value="Genomic_DNA"/>
</dbReference>
<sequence length="749" mass="84630">MVSTRNCTDVWLIGQRTNSLSGCKLPTGRQVLQRMLYLHTDEGMKLRDSARLTVQECFIFWGKAGVPVQEERNATEVVLRLHKEWVNLGKDKNSVADVHIARRQAFSRKLDMTLDFAHHKAETVMEENLRREKDAKTKAAIAEDLQFYRLQKQSREGYMAKVDANVVKKIEKQQRASAKQEAIKKKYKADKEKTEAHFKKVKLELDDNEFNDANNEEVFKVSERSGKKTKKSITTPSLVAALDRNALSVRGAARVVAETITTIGEDKSKLKISPSTLYRSRSANRVKTEESFLENFPCSGPIVLHFDGKNLPNEKGEIVDRVAMVVKDLQTGQEQLLGIPCLASGSGRAQAEAAVELLRKRGVADRVVGSSFDTTSANTGIYIGVCTILAELLGRPLLRLACRHHVFELPIKAAFDQLVGPSKSPVIPVFERFQSEWKNIDQANYVTAIQLQTIRRVHDADEIIFYCKSLLEKDVCPRDDYKYYLKYTITFLGGVPPGGVKFYKPGAVSRARFMGRALYCLPIAMFSNQFQLTDQERTCVIEVSMYAVTAHLKPWFESNYSCRAPSIDLALVKRFEFELSRHKKNDARKTLWRTAGFKFLSHLWYLAPEMIPLALFDDNVSNDTKAKIVAAMDTPTDIEDLPHKALIPKLDKSVQNLELSDFANEGSLLFFKKLGVEPEFSKKTPNEWKDDTSFQTLSVLVRNLPTTNDAAERGVGLAAQFNNKLTKSESQRQGLYLVVANDRKANKQK</sequence>
<accession>A0AAE1LRY3</accession>
<name>A0AAE1LRY3_9NEOP</name>
<protein>
    <submittedName>
        <fullName evidence="1">Tryptophan synthase alpha chain</fullName>
    </submittedName>
</protein>
<keyword evidence="2" id="KW-1185">Reference proteome</keyword>
<dbReference type="PANTHER" id="PTHR46113">
    <property type="entry name" value="SNAC DOMAIN-CONTAINING PROTEIN"/>
    <property type="match status" value="1"/>
</dbReference>
<evidence type="ECO:0000313" key="2">
    <source>
        <dbReference type="Proteomes" id="UP001219518"/>
    </source>
</evidence>
<evidence type="ECO:0000313" key="1">
    <source>
        <dbReference type="EMBL" id="KAK3928639.1"/>
    </source>
</evidence>